<dbReference type="PANTHER" id="PTHR13748:SF62">
    <property type="entry name" value="COBW DOMAIN-CONTAINING PROTEIN"/>
    <property type="match status" value="1"/>
</dbReference>
<dbReference type="InterPro" id="IPR036627">
    <property type="entry name" value="CobW-likC_sf"/>
</dbReference>
<dbReference type="PANTHER" id="PTHR13748">
    <property type="entry name" value="COBW-RELATED"/>
    <property type="match status" value="1"/>
</dbReference>
<dbReference type="InterPro" id="IPR011629">
    <property type="entry name" value="CobW-like_C"/>
</dbReference>
<reference evidence="8 9" key="1">
    <citation type="submission" date="2019-11" db="EMBL/GenBank/DDBJ databases">
        <title>Pseudodesulfovibrio alkaliphilus, sp. nov., an alkaliphilic sulfate-reducing bacteria from mud volcano of Taman peninsula, Russia.</title>
        <authorList>
            <person name="Frolova A."/>
            <person name="Merkel A.Y."/>
            <person name="Slobodkin A.I."/>
        </authorList>
    </citation>
    <scope>NUCLEOTIDE SEQUENCE [LARGE SCALE GENOMIC DNA]</scope>
    <source>
        <strain evidence="8 9">F-1</strain>
    </source>
</reference>
<dbReference type="GO" id="GO:0005737">
    <property type="term" value="C:cytoplasm"/>
    <property type="evidence" value="ECO:0007669"/>
    <property type="project" value="TreeGrafter"/>
</dbReference>
<proteinExistence type="inferred from homology"/>
<dbReference type="Gene3D" id="3.40.50.300">
    <property type="entry name" value="P-loop containing nucleotide triphosphate hydrolases"/>
    <property type="match status" value="1"/>
</dbReference>
<dbReference type="Proteomes" id="UP000461162">
    <property type="component" value="Unassembled WGS sequence"/>
</dbReference>
<evidence type="ECO:0000256" key="6">
    <source>
        <dbReference type="ARBA" id="ARBA00049117"/>
    </source>
</evidence>
<dbReference type="InterPro" id="IPR027417">
    <property type="entry name" value="P-loop_NTPase"/>
</dbReference>
<evidence type="ECO:0000313" key="9">
    <source>
        <dbReference type="Proteomes" id="UP000461162"/>
    </source>
</evidence>
<comment type="function">
    <text evidence="5">Zinc chaperone that directly transfers zinc cofactor to target proteins, thereby activating them. Zinc is transferred from the CXCC motif in the GTPase domain to the zinc binding site in target proteins in a process requiring GTP hydrolysis.</text>
</comment>
<dbReference type="SUPFAM" id="SSF90002">
    <property type="entry name" value="Hypothetical protein YjiA, C-terminal domain"/>
    <property type="match status" value="1"/>
</dbReference>
<feature type="domain" description="CobW C-terminal" evidence="7">
    <location>
        <begin position="521"/>
        <end position="605"/>
    </location>
</feature>
<keyword evidence="3" id="KW-0143">Chaperone</keyword>
<protein>
    <recommendedName>
        <fullName evidence="7">CobW C-terminal domain-containing protein</fullName>
    </recommendedName>
</protein>
<dbReference type="SUPFAM" id="SSF52540">
    <property type="entry name" value="P-loop containing nucleoside triphosphate hydrolases"/>
    <property type="match status" value="1"/>
</dbReference>
<comment type="caution">
    <text evidence="8">The sequence shown here is derived from an EMBL/GenBank/DDBJ whole genome shotgun (WGS) entry which is preliminary data.</text>
</comment>
<dbReference type="GO" id="GO:0000166">
    <property type="term" value="F:nucleotide binding"/>
    <property type="evidence" value="ECO:0007669"/>
    <property type="project" value="UniProtKB-KW"/>
</dbReference>
<evidence type="ECO:0000256" key="5">
    <source>
        <dbReference type="ARBA" id="ARBA00045658"/>
    </source>
</evidence>
<organism evidence="8 9">
    <name type="scientific">Pseudodesulfovibrio alkaliphilus</name>
    <dbReference type="NCBI Taxonomy" id="2661613"/>
    <lineage>
        <taxon>Bacteria</taxon>
        <taxon>Pseudomonadati</taxon>
        <taxon>Thermodesulfobacteriota</taxon>
        <taxon>Desulfovibrionia</taxon>
        <taxon>Desulfovibrionales</taxon>
        <taxon>Desulfovibrionaceae</taxon>
    </lineage>
</organism>
<keyword evidence="9" id="KW-1185">Reference proteome</keyword>
<evidence type="ECO:0000256" key="4">
    <source>
        <dbReference type="ARBA" id="ARBA00034320"/>
    </source>
</evidence>
<evidence type="ECO:0000313" key="8">
    <source>
        <dbReference type="EMBL" id="MUM78853.1"/>
    </source>
</evidence>
<dbReference type="Gene3D" id="3.30.1220.10">
    <property type="entry name" value="CobW-like, C-terminal domain"/>
    <property type="match status" value="1"/>
</dbReference>
<evidence type="ECO:0000256" key="1">
    <source>
        <dbReference type="ARBA" id="ARBA00022741"/>
    </source>
</evidence>
<accession>A0A7K1KRX1</accession>
<name>A0A7K1KRX1_9BACT</name>
<keyword evidence="1" id="KW-0547">Nucleotide-binding</keyword>
<evidence type="ECO:0000256" key="2">
    <source>
        <dbReference type="ARBA" id="ARBA00022801"/>
    </source>
</evidence>
<dbReference type="GO" id="GO:0016787">
    <property type="term" value="F:hydrolase activity"/>
    <property type="evidence" value="ECO:0007669"/>
    <property type="project" value="UniProtKB-KW"/>
</dbReference>
<dbReference type="Pfam" id="PF02492">
    <property type="entry name" value="cobW"/>
    <property type="match status" value="1"/>
</dbReference>
<sequence>MPLAMHTLLPPALQDNPVQVAVELPRALMTRTNFIPGVRHRLGWRGMRNCAKGKSALTVRVTGMPGVYGLHLLNAMGSSHDGQAVFGISYFPAADEELVESFSIQAGLASQSQDYLERIREFTQYDDLYALFGIAVLEAHFHASLPGIALALTAPERDIVIALDGVPLKTPGGQIQAVSPGGEDQNLPALKTALPLFNALAASASYCLEDSAQSMTRHSRQGMRRVYGENIGLKSQTAPEVKDIRFGLGWGMPVPDNREVNRLELAWDAPAPVPEEFRDALWLTANIPGASNSLDKRTMGIEEKPRLIVLTGFLGAGKTTFLARFIEDLASRNGFVAVIQNEIGQKGLDAKLLGQSYAVTEVDEGCVCCTLAGNLRSALSGILGEFQPDFVVLETTGLANPANLLDELSDIRDLLEFASITTVLDAACAPRALANHEVARNQVQLADILILNKTDLAEEKALRALEARIRELNPTADLHRAVKGDIPATALYGVNFRKRLPRPAPLLAPMGHHATHGDDGIQNALIELDGPVDRELFMDGIAALPREVLRAKGVVRFLDSNGPEVFQYVPGFHSTIPAEDCRDGCFLVIIGQNAPAIAEALRSKIAA</sequence>
<dbReference type="AlphaFoldDB" id="A0A7K1KRX1"/>
<dbReference type="InterPro" id="IPR051316">
    <property type="entry name" value="Zinc-reg_GTPase_activator"/>
</dbReference>
<gene>
    <name evidence="8" type="ORF">GKC30_14555</name>
</gene>
<comment type="similarity">
    <text evidence="4">Belongs to the SIMIBI class G3E GTPase family. ZNG1 subfamily.</text>
</comment>
<evidence type="ECO:0000259" key="7">
    <source>
        <dbReference type="SMART" id="SM00833"/>
    </source>
</evidence>
<dbReference type="EMBL" id="WODC01000015">
    <property type="protein sequence ID" value="MUM78853.1"/>
    <property type="molecule type" value="Genomic_DNA"/>
</dbReference>
<dbReference type="Pfam" id="PF07683">
    <property type="entry name" value="CobW_C"/>
    <property type="match status" value="1"/>
</dbReference>
<comment type="catalytic activity">
    <reaction evidence="6">
        <text>GTP + H2O = GDP + phosphate + H(+)</text>
        <dbReference type="Rhea" id="RHEA:19669"/>
        <dbReference type="ChEBI" id="CHEBI:15377"/>
        <dbReference type="ChEBI" id="CHEBI:15378"/>
        <dbReference type="ChEBI" id="CHEBI:37565"/>
        <dbReference type="ChEBI" id="CHEBI:43474"/>
        <dbReference type="ChEBI" id="CHEBI:58189"/>
    </reaction>
    <physiologicalReaction direction="left-to-right" evidence="6">
        <dbReference type="Rhea" id="RHEA:19670"/>
    </physiologicalReaction>
</comment>
<dbReference type="InterPro" id="IPR003495">
    <property type="entry name" value="CobW/HypB/UreG_nucleotide-bd"/>
</dbReference>
<evidence type="ECO:0000256" key="3">
    <source>
        <dbReference type="ARBA" id="ARBA00023186"/>
    </source>
</evidence>
<dbReference type="SMART" id="SM00833">
    <property type="entry name" value="CobW_C"/>
    <property type="match status" value="1"/>
</dbReference>
<keyword evidence="2" id="KW-0378">Hydrolase</keyword>
<dbReference type="CDD" id="cd03112">
    <property type="entry name" value="CobW-like"/>
    <property type="match status" value="1"/>
</dbReference>